<accession>A0A8E0WS24</accession>
<dbReference type="InterPro" id="IPR010998">
    <property type="entry name" value="Integrase_recombinase_N"/>
</dbReference>
<evidence type="ECO:0000256" key="4">
    <source>
        <dbReference type="ARBA" id="ARBA00023172"/>
    </source>
</evidence>
<proteinExistence type="inferred from homology"/>
<evidence type="ECO:0000256" key="5">
    <source>
        <dbReference type="PROSITE-ProRule" id="PRU01248"/>
    </source>
</evidence>
<keyword evidence="3 5" id="KW-0238">DNA-binding</keyword>
<feature type="domain" description="Core-binding (CB)" evidence="8">
    <location>
        <begin position="169"/>
        <end position="255"/>
    </location>
</feature>
<dbReference type="Proteomes" id="UP000028135">
    <property type="component" value="Unassembled WGS sequence"/>
</dbReference>
<name>A0A8E0WS24_9SPHN</name>
<dbReference type="SUPFAM" id="SSF56349">
    <property type="entry name" value="DNA breaking-rejoining enzymes"/>
    <property type="match status" value="1"/>
</dbReference>
<protein>
    <recommendedName>
        <fullName evidence="11">Integrase</fullName>
    </recommendedName>
</protein>
<dbReference type="Gene3D" id="1.10.150.130">
    <property type="match status" value="1"/>
</dbReference>
<dbReference type="InterPro" id="IPR044068">
    <property type="entry name" value="CB"/>
</dbReference>
<evidence type="ECO:0000256" key="6">
    <source>
        <dbReference type="SAM" id="MobiDB-lite"/>
    </source>
</evidence>
<dbReference type="InterPro" id="IPR011010">
    <property type="entry name" value="DNA_brk_join_enz"/>
</dbReference>
<dbReference type="GO" id="GO:0015074">
    <property type="term" value="P:DNA integration"/>
    <property type="evidence" value="ECO:0007669"/>
    <property type="project" value="UniProtKB-KW"/>
</dbReference>
<comment type="caution">
    <text evidence="9">The sequence shown here is derived from an EMBL/GenBank/DDBJ whole genome shotgun (WGS) entry which is preliminary data.</text>
</comment>
<dbReference type="Gene3D" id="1.10.443.10">
    <property type="entry name" value="Intergrase catalytic core"/>
    <property type="match status" value="1"/>
</dbReference>
<evidence type="ECO:0000313" key="9">
    <source>
        <dbReference type="EMBL" id="KER36317.1"/>
    </source>
</evidence>
<evidence type="ECO:0000256" key="2">
    <source>
        <dbReference type="ARBA" id="ARBA00022908"/>
    </source>
</evidence>
<evidence type="ECO:0000256" key="1">
    <source>
        <dbReference type="ARBA" id="ARBA00008857"/>
    </source>
</evidence>
<dbReference type="PROSITE" id="PS51900">
    <property type="entry name" value="CB"/>
    <property type="match status" value="1"/>
</dbReference>
<dbReference type="EMBL" id="JANF02000056">
    <property type="protein sequence ID" value="KER36317.1"/>
    <property type="molecule type" value="Genomic_DNA"/>
</dbReference>
<evidence type="ECO:0000256" key="3">
    <source>
        <dbReference type="ARBA" id="ARBA00023125"/>
    </source>
</evidence>
<feature type="compositionally biased region" description="Basic and acidic residues" evidence="6">
    <location>
        <begin position="1"/>
        <end position="16"/>
    </location>
</feature>
<dbReference type="GO" id="GO:0006310">
    <property type="term" value="P:DNA recombination"/>
    <property type="evidence" value="ECO:0007669"/>
    <property type="project" value="UniProtKB-KW"/>
</dbReference>
<evidence type="ECO:0000259" key="7">
    <source>
        <dbReference type="PROSITE" id="PS51898"/>
    </source>
</evidence>
<sequence>MQPHLESFERKLRSTKQESATDALPAVMPDPTLTEIEAVVRKWLSDRMERFARYGIVPDSDAAAAARVAELEGYREDVSAGLKIGGHSPSMTTNWIVQAIKEERGWQFDERSAAHRNLRRVVARGQLEATRREEQDLQGAPRVIEDATFAPEEYRVDNERGRAEPKRSATLRSLFDGYVGERNPAPATVKAWKRQLDAFIAFLGHQDASIVSTANVVAWKEHLLSGAHAGGRPLTAKTVKDTYLSVIKTVYRWGCDNGKVRDNPAQRVTVLTPRRMITREKGLNDREAKMILLATQTPPPTKLSSQRALARRWVPWVCAYTGARVNEITQLRAEDVFKVNRVWVIRITPEAGSTKSHQARVVALHPHLIEQGFPEVVEGRKGPLFFDPARHRGGSDGNPQYKKVGEHLANWVRHEIGVNDPAVQPNHGWRHRFKTQARLANMDPEIRDVIQGHSPRTVGETYGDTLPEVSLREISKLPRFDIGKPDKGC</sequence>
<dbReference type="PANTHER" id="PTHR30349">
    <property type="entry name" value="PHAGE INTEGRASE-RELATED"/>
    <property type="match status" value="1"/>
</dbReference>
<gene>
    <name evidence="9" type="ORF">AL00_11240</name>
</gene>
<reference evidence="9 10" key="1">
    <citation type="submission" date="2014-05" db="EMBL/GenBank/DDBJ databases">
        <title>Genome Announcement of Sphingobium lucknowense F2.</title>
        <authorList>
            <person name="Lal R."/>
            <person name="Negi V."/>
            <person name="Lata P."/>
            <person name="Sangwan N."/>
            <person name="Gupta S.K."/>
            <person name="Rao D.L.N."/>
            <person name="Das S."/>
        </authorList>
    </citation>
    <scope>NUCLEOTIDE SEQUENCE [LARGE SCALE GENOMIC DNA]</scope>
    <source>
        <strain evidence="9 10">F2</strain>
    </source>
</reference>
<dbReference type="PROSITE" id="PS51898">
    <property type="entry name" value="TYR_RECOMBINASE"/>
    <property type="match status" value="1"/>
</dbReference>
<evidence type="ECO:0008006" key="11">
    <source>
        <dbReference type="Google" id="ProtNLM"/>
    </source>
</evidence>
<dbReference type="InterPro" id="IPR002104">
    <property type="entry name" value="Integrase_catalytic"/>
</dbReference>
<feature type="region of interest" description="Disordered" evidence="6">
    <location>
        <begin position="1"/>
        <end position="28"/>
    </location>
</feature>
<comment type="similarity">
    <text evidence="1">Belongs to the 'phage' integrase family.</text>
</comment>
<dbReference type="InterPro" id="IPR013762">
    <property type="entry name" value="Integrase-like_cat_sf"/>
</dbReference>
<dbReference type="GO" id="GO:0003677">
    <property type="term" value="F:DNA binding"/>
    <property type="evidence" value="ECO:0007669"/>
    <property type="project" value="UniProtKB-UniRule"/>
</dbReference>
<dbReference type="PANTHER" id="PTHR30349:SF41">
    <property type="entry name" value="INTEGRASE_RECOMBINASE PROTEIN MJ0367-RELATED"/>
    <property type="match status" value="1"/>
</dbReference>
<keyword evidence="2" id="KW-0229">DNA integration</keyword>
<feature type="domain" description="Tyr recombinase" evidence="7">
    <location>
        <begin position="278"/>
        <end position="476"/>
    </location>
</feature>
<evidence type="ECO:0000259" key="8">
    <source>
        <dbReference type="PROSITE" id="PS51900"/>
    </source>
</evidence>
<dbReference type="InterPro" id="IPR050090">
    <property type="entry name" value="Tyrosine_recombinase_XerCD"/>
</dbReference>
<dbReference type="AlphaFoldDB" id="A0A8E0WS24"/>
<keyword evidence="4" id="KW-0233">DNA recombination</keyword>
<evidence type="ECO:0000313" key="10">
    <source>
        <dbReference type="Proteomes" id="UP000028135"/>
    </source>
</evidence>
<organism evidence="9 10">
    <name type="scientific">Sphingobium indicum F2</name>
    <dbReference type="NCBI Taxonomy" id="1450518"/>
    <lineage>
        <taxon>Bacteria</taxon>
        <taxon>Pseudomonadati</taxon>
        <taxon>Pseudomonadota</taxon>
        <taxon>Alphaproteobacteria</taxon>
        <taxon>Sphingomonadales</taxon>
        <taxon>Sphingomonadaceae</taxon>
        <taxon>Sphingobium</taxon>
    </lineage>
</organism>